<accession>A0A165ZIK3</accession>
<dbReference type="AlphaFoldDB" id="A0A165ZIK3"/>
<evidence type="ECO:0000313" key="2">
    <source>
        <dbReference type="Proteomes" id="UP000076083"/>
    </source>
</evidence>
<gene>
    <name evidence="1" type="ORF">TK06_19860</name>
</gene>
<dbReference type="EMBL" id="CP015225">
    <property type="protein sequence ID" value="AMZ73257.1"/>
    <property type="molecule type" value="Genomic_DNA"/>
</dbReference>
<evidence type="ECO:0000313" key="1">
    <source>
        <dbReference type="EMBL" id="AMZ73257.1"/>
    </source>
</evidence>
<name>A0A165ZIK3_PSEFL</name>
<proteinExistence type="predicted"/>
<organism evidence="1 2">
    <name type="scientific">Pseudomonas fluorescens</name>
    <dbReference type="NCBI Taxonomy" id="294"/>
    <lineage>
        <taxon>Bacteria</taxon>
        <taxon>Pseudomonadati</taxon>
        <taxon>Pseudomonadota</taxon>
        <taxon>Gammaproteobacteria</taxon>
        <taxon>Pseudomonadales</taxon>
        <taxon>Pseudomonadaceae</taxon>
        <taxon>Pseudomonas</taxon>
    </lineage>
</organism>
<sequence>MMLQLCLLGSGSVHADCYVDICFFFLQLPDINFVLAGGFRLSINEARRFGRFKLMMPVMDTDAGGLQGPDISVLRFF</sequence>
<reference evidence="2" key="1">
    <citation type="submission" date="2016-04" db="EMBL/GenBank/DDBJ databases">
        <authorList>
            <person name="Ray J."/>
            <person name="Price M."/>
            <person name="Deutschbauer A."/>
        </authorList>
    </citation>
    <scope>NUCLEOTIDE SEQUENCE [LARGE SCALE GENOMIC DNA]</scope>
    <source>
        <strain evidence="2">FW300-N2E2</strain>
    </source>
</reference>
<dbReference type="Proteomes" id="UP000076083">
    <property type="component" value="Chromosome"/>
</dbReference>
<protein>
    <submittedName>
        <fullName evidence="1">Uncharacterized protein</fullName>
    </submittedName>
</protein>
<reference evidence="1 2" key="2">
    <citation type="journal article" date="2018" name="Nature">
        <title>Mutant phenotypes for thousands of bacterial genes of unknown function.</title>
        <authorList>
            <person name="Price M.N."/>
            <person name="Wetmore K.M."/>
            <person name="Waters R.J."/>
            <person name="Callaghan M."/>
            <person name="Ray J."/>
            <person name="Liu H."/>
            <person name="Kuehl J.V."/>
            <person name="Melnyk R.A."/>
            <person name="Lamson J.S."/>
            <person name="Suh Y."/>
            <person name="Carlson H.K."/>
            <person name="Esquivel Z."/>
            <person name="Sadeeshkumar H."/>
            <person name="Chakraborty R."/>
            <person name="Zane G.M."/>
            <person name="Rubin B.E."/>
            <person name="Wall J.D."/>
            <person name="Visel A."/>
            <person name="Bristow J."/>
            <person name="Blow M.J."/>
            <person name="Arkin A.P."/>
            <person name="Deutschbauer A.M."/>
        </authorList>
    </citation>
    <scope>NUCLEOTIDE SEQUENCE [LARGE SCALE GENOMIC DNA]</scope>
    <source>
        <strain evidence="1 2">FW300-N2E2</strain>
    </source>
</reference>